<keyword evidence="4" id="KW-0472">Membrane</keyword>
<dbReference type="Gene3D" id="1.10.287.950">
    <property type="entry name" value="Methyl-accepting chemotaxis protein"/>
    <property type="match status" value="1"/>
</dbReference>
<dbReference type="PANTHER" id="PTHR32089">
    <property type="entry name" value="METHYL-ACCEPTING CHEMOTAXIS PROTEIN MCPB"/>
    <property type="match status" value="1"/>
</dbReference>
<dbReference type="SUPFAM" id="SSF58104">
    <property type="entry name" value="Methyl-accepting chemotaxis protein (MCP) signaling domain"/>
    <property type="match status" value="1"/>
</dbReference>
<dbReference type="GO" id="GO:0007165">
    <property type="term" value="P:signal transduction"/>
    <property type="evidence" value="ECO:0007669"/>
    <property type="project" value="UniProtKB-KW"/>
</dbReference>
<reference evidence="7 8" key="1">
    <citation type="submission" date="2019-12" db="EMBL/GenBank/DDBJ databases">
        <title>Genome sequenceing of Clostridium bovifaecis.</title>
        <authorList>
            <person name="Yao Y."/>
        </authorList>
    </citation>
    <scope>NUCLEOTIDE SEQUENCE [LARGE SCALE GENOMIC DNA]</scope>
    <source>
        <strain evidence="7 8">BXX</strain>
    </source>
</reference>
<dbReference type="Proteomes" id="UP000422764">
    <property type="component" value="Chromosome"/>
</dbReference>
<dbReference type="EMBL" id="CP046522">
    <property type="protein sequence ID" value="QGU94065.1"/>
    <property type="molecule type" value="Genomic_DNA"/>
</dbReference>
<organism evidence="7 8">
    <name type="scientific">Clostridium bovifaecis</name>
    <dbReference type="NCBI Taxonomy" id="2184719"/>
    <lineage>
        <taxon>Bacteria</taxon>
        <taxon>Bacillati</taxon>
        <taxon>Bacillota</taxon>
        <taxon>Clostridia</taxon>
        <taxon>Eubacteriales</taxon>
        <taxon>Clostridiaceae</taxon>
        <taxon>Clostridium</taxon>
    </lineage>
</organism>
<evidence type="ECO:0000256" key="1">
    <source>
        <dbReference type="ARBA" id="ARBA00023224"/>
    </source>
</evidence>
<dbReference type="PROSITE" id="PS50885">
    <property type="entry name" value="HAMP"/>
    <property type="match status" value="1"/>
</dbReference>
<dbReference type="PROSITE" id="PS50111">
    <property type="entry name" value="CHEMOTAXIS_TRANSDUC_2"/>
    <property type="match status" value="1"/>
</dbReference>
<dbReference type="InterPro" id="IPR024478">
    <property type="entry name" value="HlyB_4HB_MCP"/>
</dbReference>
<dbReference type="SMART" id="SM00304">
    <property type="entry name" value="HAMP"/>
    <property type="match status" value="1"/>
</dbReference>
<evidence type="ECO:0000256" key="4">
    <source>
        <dbReference type="SAM" id="Phobius"/>
    </source>
</evidence>
<evidence type="ECO:0000259" key="5">
    <source>
        <dbReference type="PROSITE" id="PS50111"/>
    </source>
</evidence>
<feature type="domain" description="Methyl-accepting transducer" evidence="5">
    <location>
        <begin position="293"/>
        <end position="529"/>
    </location>
</feature>
<dbReference type="SMART" id="SM00283">
    <property type="entry name" value="MA"/>
    <property type="match status" value="1"/>
</dbReference>
<dbReference type="Pfam" id="PF00015">
    <property type="entry name" value="MCPsignal"/>
    <property type="match status" value="1"/>
</dbReference>
<comment type="similarity">
    <text evidence="2">Belongs to the methyl-accepting chemotaxis (MCP) protein family.</text>
</comment>
<evidence type="ECO:0000256" key="3">
    <source>
        <dbReference type="PROSITE-ProRule" id="PRU00284"/>
    </source>
</evidence>
<dbReference type="InterPro" id="IPR003660">
    <property type="entry name" value="HAMP_dom"/>
</dbReference>
<dbReference type="Pfam" id="PF12729">
    <property type="entry name" value="4HB_MCP_1"/>
    <property type="match status" value="1"/>
</dbReference>
<name>A0A6I6F8J7_9CLOT</name>
<gene>
    <name evidence="7" type="ORF">GOM49_01965</name>
</gene>
<dbReference type="InterPro" id="IPR004089">
    <property type="entry name" value="MCPsignal_dom"/>
</dbReference>
<keyword evidence="4" id="KW-1133">Transmembrane helix</keyword>
<keyword evidence="1 3" id="KW-0807">Transducer</keyword>
<dbReference type="AlphaFoldDB" id="A0A6I6F8J7"/>
<evidence type="ECO:0000313" key="8">
    <source>
        <dbReference type="Proteomes" id="UP000422764"/>
    </source>
</evidence>
<keyword evidence="4" id="KW-0812">Transmembrane</keyword>
<evidence type="ECO:0000259" key="6">
    <source>
        <dbReference type="PROSITE" id="PS50885"/>
    </source>
</evidence>
<evidence type="ECO:0000313" key="7">
    <source>
        <dbReference type="EMBL" id="QGU94065.1"/>
    </source>
</evidence>
<evidence type="ECO:0000256" key="2">
    <source>
        <dbReference type="ARBA" id="ARBA00029447"/>
    </source>
</evidence>
<accession>A0A6I6F8J7</accession>
<dbReference type="PANTHER" id="PTHR32089:SF112">
    <property type="entry name" value="LYSOZYME-LIKE PROTEIN-RELATED"/>
    <property type="match status" value="1"/>
</dbReference>
<dbReference type="GO" id="GO:0016020">
    <property type="term" value="C:membrane"/>
    <property type="evidence" value="ECO:0007669"/>
    <property type="project" value="InterPro"/>
</dbReference>
<keyword evidence="8" id="KW-1185">Reference proteome</keyword>
<protein>
    <submittedName>
        <fullName evidence="7">HAMP domain-containing protein</fullName>
    </submittedName>
</protein>
<feature type="transmembrane region" description="Helical" evidence="4">
    <location>
        <begin position="197"/>
        <end position="219"/>
    </location>
</feature>
<proteinExistence type="inferred from homology"/>
<dbReference type="CDD" id="cd06225">
    <property type="entry name" value="HAMP"/>
    <property type="match status" value="1"/>
</dbReference>
<sequence length="579" mass="62523">MKFFKNIRLAQKVSLLSASFLVFLAVIGFAAIRQIDTVNSKIMELNDSRLAPIVELESIKSDIEYIRAQVNSIMDAEDDSSKRTIQDNIQARVVSSNRKLSGYKDNDEYKKVIDSYNDFLTAKDNFIKARGAGTVQEVPNGQPSSDSQIRKGAPTEIANMDTTREAVISALDTIINKHISDAKQTYEDSKTVYKNTLYALISLIVVCAAIIVLLSIVIIRSITLPVKSVTQKLEEISQSNGDLTQRIGYESKDEIGELSRNFDLFMDKLQIIIKEVSISAKTILSSGKELNQATGVTIQSLEQISSTITEIAAGTSDAAAVAKETNTSLSEAARFSKATSNASKNTADNSKKAKEIAEEGAEKISEVVSSITDIAASSMEVSSIINELDNSSKKIGDIIEIITGISAQTNLLALNAAIEAARAGEAGRGFSVVADEIRKLADESNSAAQEISNLVKENQLKSNSAVNSVSEVEKKVSVGVAKASEVGKSIENIIENIKDIVSKIEEIDIANEEQARSTKEIESAMSNIASTSSEIASGTENISASIEEQLSTMTEIEKTTGRLSEMAKKLDEITSGFRV</sequence>
<dbReference type="Pfam" id="PF00672">
    <property type="entry name" value="HAMP"/>
    <property type="match status" value="1"/>
</dbReference>
<dbReference type="Gene3D" id="6.10.340.10">
    <property type="match status" value="1"/>
</dbReference>
<dbReference type="CDD" id="cd11386">
    <property type="entry name" value="MCP_signal"/>
    <property type="match status" value="1"/>
</dbReference>
<feature type="domain" description="HAMP" evidence="6">
    <location>
        <begin position="220"/>
        <end position="274"/>
    </location>
</feature>